<dbReference type="InterPro" id="IPR036875">
    <property type="entry name" value="Znf_CCHC_sf"/>
</dbReference>
<accession>A0A319C4C5</accession>
<gene>
    <name evidence="4" type="ORF">BO82DRAFT_367428</name>
</gene>
<dbReference type="EMBL" id="KZ821726">
    <property type="protein sequence ID" value="PYH78740.1"/>
    <property type="molecule type" value="Genomic_DNA"/>
</dbReference>
<dbReference type="OrthoDB" id="407432at2759"/>
<dbReference type="Proteomes" id="UP000248340">
    <property type="component" value="Unassembled WGS sequence"/>
</dbReference>
<keyword evidence="1" id="KW-0479">Metal-binding</keyword>
<sequence>MPPFTETRECFQCGETGHLKAVCPQFRSTKIARQAEFVVAVERELSAAPARVSPSSYVGPRAPCPPIGAPPITAAMSGGGGSSSSSSGSRMWRRLRRRIRPPLVPSDPLVPFAIPWPRLPRAAPATPGPPRPRPGPGPGPRCPRVLPGQAAPRIHAGDAPRASSL</sequence>
<feature type="region of interest" description="Disordered" evidence="2">
    <location>
        <begin position="118"/>
        <end position="165"/>
    </location>
</feature>
<keyword evidence="1" id="KW-0862">Zinc</keyword>
<dbReference type="InterPro" id="IPR001878">
    <property type="entry name" value="Znf_CCHC"/>
</dbReference>
<dbReference type="AlphaFoldDB" id="A0A319C4C5"/>
<organism evidence="4 5">
    <name type="scientific">Aspergillus uvarum CBS 121591</name>
    <dbReference type="NCBI Taxonomy" id="1448315"/>
    <lineage>
        <taxon>Eukaryota</taxon>
        <taxon>Fungi</taxon>
        <taxon>Dikarya</taxon>
        <taxon>Ascomycota</taxon>
        <taxon>Pezizomycotina</taxon>
        <taxon>Eurotiomycetes</taxon>
        <taxon>Eurotiomycetidae</taxon>
        <taxon>Eurotiales</taxon>
        <taxon>Aspergillaceae</taxon>
        <taxon>Aspergillus</taxon>
        <taxon>Aspergillus subgen. Circumdati</taxon>
    </lineage>
</organism>
<keyword evidence="5" id="KW-1185">Reference proteome</keyword>
<evidence type="ECO:0000313" key="5">
    <source>
        <dbReference type="Proteomes" id="UP000248340"/>
    </source>
</evidence>
<dbReference type="RefSeq" id="XP_025488940.1">
    <property type="nucleotide sequence ID" value="XM_025637079.1"/>
</dbReference>
<evidence type="ECO:0000256" key="2">
    <source>
        <dbReference type="SAM" id="MobiDB-lite"/>
    </source>
</evidence>
<feature type="compositionally biased region" description="Pro residues" evidence="2">
    <location>
        <begin position="126"/>
        <end position="141"/>
    </location>
</feature>
<dbReference type="GeneID" id="37139820"/>
<evidence type="ECO:0000313" key="4">
    <source>
        <dbReference type="EMBL" id="PYH78740.1"/>
    </source>
</evidence>
<dbReference type="SUPFAM" id="SSF57756">
    <property type="entry name" value="Retrovirus zinc finger-like domains"/>
    <property type="match status" value="1"/>
</dbReference>
<dbReference type="Gene3D" id="4.10.60.10">
    <property type="entry name" value="Zinc finger, CCHC-type"/>
    <property type="match status" value="1"/>
</dbReference>
<feature type="domain" description="CCHC-type" evidence="3">
    <location>
        <begin position="10"/>
        <end position="25"/>
    </location>
</feature>
<reference evidence="4 5" key="1">
    <citation type="submission" date="2016-12" db="EMBL/GenBank/DDBJ databases">
        <title>The genomes of Aspergillus section Nigri reveals drivers in fungal speciation.</title>
        <authorList>
            <consortium name="DOE Joint Genome Institute"/>
            <person name="Vesth T.C."/>
            <person name="Nybo J."/>
            <person name="Theobald S."/>
            <person name="Brandl J."/>
            <person name="Frisvad J.C."/>
            <person name="Nielsen K.F."/>
            <person name="Lyhne E.K."/>
            <person name="Kogle M.E."/>
            <person name="Kuo A."/>
            <person name="Riley R."/>
            <person name="Clum A."/>
            <person name="Nolan M."/>
            <person name="Lipzen A."/>
            <person name="Salamov A."/>
            <person name="Henrissat B."/>
            <person name="Wiebenga A."/>
            <person name="De Vries R.P."/>
            <person name="Grigoriev I.V."/>
            <person name="Mortensen U.H."/>
            <person name="Andersen M.R."/>
            <person name="Baker S.E."/>
        </authorList>
    </citation>
    <scope>NUCLEOTIDE SEQUENCE [LARGE SCALE GENOMIC DNA]</scope>
    <source>
        <strain evidence="4 5">CBS 121591</strain>
    </source>
</reference>
<proteinExistence type="predicted"/>
<dbReference type="GO" id="GO:0008270">
    <property type="term" value="F:zinc ion binding"/>
    <property type="evidence" value="ECO:0007669"/>
    <property type="project" value="UniProtKB-KW"/>
</dbReference>
<dbReference type="PROSITE" id="PS50158">
    <property type="entry name" value="ZF_CCHC"/>
    <property type="match status" value="1"/>
</dbReference>
<protein>
    <recommendedName>
        <fullName evidence="3">CCHC-type domain-containing protein</fullName>
    </recommendedName>
</protein>
<dbReference type="VEuPathDB" id="FungiDB:BO82DRAFT_367428"/>
<evidence type="ECO:0000259" key="3">
    <source>
        <dbReference type="PROSITE" id="PS50158"/>
    </source>
</evidence>
<keyword evidence="1" id="KW-0863">Zinc-finger</keyword>
<name>A0A319C4C5_9EURO</name>
<evidence type="ECO:0000256" key="1">
    <source>
        <dbReference type="PROSITE-ProRule" id="PRU00047"/>
    </source>
</evidence>
<dbReference type="Pfam" id="PF00098">
    <property type="entry name" value="zf-CCHC"/>
    <property type="match status" value="1"/>
</dbReference>
<feature type="region of interest" description="Disordered" evidence="2">
    <location>
        <begin position="68"/>
        <end position="94"/>
    </location>
</feature>
<dbReference type="SMART" id="SM00343">
    <property type="entry name" value="ZnF_C2HC"/>
    <property type="match status" value="1"/>
</dbReference>
<dbReference type="GO" id="GO:0003676">
    <property type="term" value="F:nucleic acid binding"/>
    <property type="evidence" value="ECO:0007669"/>
    <property type="project" value="InterPro"/>
</dbReference>